<proteinExistence type="predicted"/>
<evidence type="ECO:0000313" key="1">
    <source>
        <dbReference type="EMBL" id="MBB6695483.1"/>
    </source>
</evidence>
<comment type="caution">
    <text evidence="1">The sequence shown here is derived from an EMBL/GenBank/DDBJ whole genome shotgun (WGS) entry which is preliminary data.</text>
</comment>
<keyword evidence="2" id="KW-1185">Reference proteome</keyword>
<accession>A0A841UB78</accession>
<protein>
    <submittedName>
        <fullName evidence="1">Uncharacterized protein</fullName>
    </submittedName>
</protein>
<evidence type="ECO:0000313" key="2">
    <source>
        <dbReference type="Proteomes" id="UP000553776"/>
    </source>
</evidence>
<name>A0A841UB78_9BACL</name>
<organism evidence="1 2">
    <name type="scientific">Cohnella xylanilytica</name>
    <dbReference type="NCBI Taxonomy" id="557555"/>
    <lineage>
        <taxon>Bacteria</taxon>
        <taxon>Bacillati</taxon>
        <taxon>Bacillota</taxon>
        <taxon>Bacilli</taxon>
        <taxon>Bacillales</taxon>
        <taxon>Paenibacillaceae</taxon>
        <taxon>Cohnella</taxon>
    </lineage>
</organism>
<sequence>MKLRARTFIKMLVVILVLGSMIQLGQALAQTGLFGGGNKITYEQWLSSMQVHDKFKLELERLSQQNHSRSDLMIAYTFLFYEYGQIKELEPMVVKKESGIPWDTVFTEYLNAHEKFEPRTFDTEYLEGLTTTSRVTADDIMIADRLSFASGEPLKTLISDKMESGQSWGDIAVELGIVNGSETLPRVQITADQMEQFVTDEFPEERVAEAFVLAQKVYAEPKDVVAKMKGGRSESFIMAEFWSSEF</sequence>
<dbReference type="RefSeq" id="WP_185139430.1">
    <property type="nucleotide sequence ID" value="NZ_BORM01000030.1"/>
</dbReference>
<dbReference type="EMBL" id="JACJVR010000128">
    <property type="protein sequence ID" value="MBB6695483.1"/>
    <property type="molecule type" value="Genomic_DNA"/>
</dbReference>
<reference evidence="1 2" key="1">
    <citation type="submission" date="2020-08" db="EMBL/GenBank/DDBJ databases">
        <title>Cohnella phylogeny.</title>
        <authorList>
            <person name="Dunlap C."/>
        </authorList>
    </citation>
    <scope>NUCLEOTIDE SEQUENCE [LARGE SCALE GENOMIC DNA]</scope>
    <source>
        <strain evidence="1 2">DSM 25239</strain>
    </source>
</reference>
<dbReference type="Proteomes" id="UP000553776">
    <property type="component" value="Unassembled WGS sequence"/>
</dbReference>
<dbReference type="AlphaFoldDB" id="A0A841UB78"/>
<gene>
    <name evidence="1" type="ORF">H7B90_29225</name>
</gene>